<dbReference type="AlphaFoldDB" id="A0AAU2H8V4"/>
<dbReference type="PROSITE" id="PS51257">
    <property type="entry name" value="PROKAR_LIPOPROTEIN"/>
    <property type="match status" value="1"/>
</dbReference>
<gene>
    <name evidence="3" type="ORF">OHV25_37130</name>
</gene>
<name>A0AAU2H8V4_9ACTN</name>
<feature type="chain" id="PRO_5043401565" description="Lipoprotein" evidence="2">
    <location>
        <begin position="23"/>
        <end position="196"/>
    </location>
</feature>
<sequence length="196" mass="21172">MQISRYRYVVAGLLLSAALALTACGQQRTGPTAAGSALSPSPTGSPVGPGRGNVEPDSHDGAPHYRENNGFKIPKDMSPNSEKIARAEADRIEPVLKRLWDDKVWDPTRVRAALLQLGYRSEGPDSEQGRGTLVVQDMGERLGLTDTHPVRPEGARIALRVRNDACVTAFTQPTNYLVKVNGPFLESGCFEPRGGH</sequence>
<dbReference type="EMBL" id="CP108253">
    <property type="protein sequence ID" value="WTU44815.1"/>
    <property type="molecule type" value="Genomic_DNA"/>
</dbReference>
<feature type="region of interest" description="Disordered" evidence="1">
    <location>
        <begin position="28"/>
        <end position="80"/>
    </location>
</feature>
<organism evidence="3">
    <name type="scientific">Streptomyces sp. NBC_00060</name>
    <dbReference type="NCBI Taxonomy" id="2975636"/>
    <lineage>
        <taxon>Bacteria</taxon>
        <taxon>Bacillati</taxon>
        <taxon>Actinomycetota</taxon>
        <taxon>Actinomycetes</taxon>
        <taxon>Kitasatosporales</taxon>
        <taxon>Streptomycetaceae</taxon>
        <taxon>Streptomyces</taxon>
    </lineage>
</organism>
<keyword evidence="2" id="KW-0732">Signal</keyword>
<feature type="compositionally biased region" description="Basic and acidic residues" evidence="1">
    <location>
        <begin position="54"/>
        <end position="75"/>
    </location>
</feature>
<evidence type="ECO:0000313" key="3">
    <source>
        <dbReference type="EMBL" id="WTU44815.1"/>
    </source>
</evidence>
<feature type="compositionally biased region" description="Low complexity" evidence="1">
    <location>
        <begin position="39"/>
        <end position="48"/>
    </location>
</feature>
<proteinExistence type="predicted"/>
<protein>
    <recommendedName>
        <fullName evidence="4">Lipoprotein</fullName>
    </recommendedName>
</protein>
<accession>A0AAU2H8V4</accession>
<reference evidence="3" key="1">
    <citation type="submission" date="2022-10" db="EMBL/GenBank/DDBJ databases">
        <title>The complete genomes of actinobacterial strains from the NBC collection.</title>
        <authorList>
            <person name="Joergensen T.S."/>
            <person name="Alvarez Arevalo M."/>
            <person name="Sterndorff E.B."/>
            <person name="Faurdal D."/>
            <person name="Vuksanovic O."/>
            <person name="Mourched A.-S."/>
            <person name="Charusanti P."/>
            <person name="Shaw S."/>
            <person name="Blin K."/>
            <person name="Weber T."/>
        </authorList>
    </citation>
    <scope>NUCLEOTIDE SEQUENCE</scope>
    <source>
        <strain evidence="3">NBC_00060</strain>
    </source>
</reference>
<evidence type="ECO:0000256" key="2">
    <source>
        <dbReference type="SAM" id="SignalP"/>
    </source>
</evidence>
<feature type="signal peptide" evidence="2">
    <location>
        <begin position="1"/>
        <end position="22"/>
    </location>
</feature>
<evidence type="ECO:0000256" key="1">
    <source>
        <dbReference type="SAM" id="MobiDB-lite"/>
    </source>
</evidence>
<evidence type="ECO:0008006" key="4">
    <source>
        <dbReference type="Google" id="ProtNLM"/>
    </source>
</evidence>